<proteinExistence type="predicted"/>
<name>A0A1V8SGT0_9PEZI</name>
<dbReference type="Proteomes" id="UP000192596">
    <property type="component" value="Unassembled WGS sequence"/>
</dbReference>
<protein>
    <recommendedName>
        <fullName evidence="3">F-box domain-containing protein</fullName>
    </recommendedName>
</protein>
<evidence type="ECO:0000313" key="2">
    <source>
        <dbReference type="Proteomes" id="UP000192596"/>
    </source>
</evidence>
<evidence type="ECO:0008006" key="3">
    <source>
        <dbReference type="Google" id="ProtNLM"/>
    </source>
</evidence>
<gene>
    <name evidence="1" type="ORF">B0A48_15625</name>
</gene>
<keyword evidence="2" id="KW-1185">Reference proteome</keyword>
<sequence>MAGTSNLLSLPGELRNRIYESIHLLEGIEVIRGRTRLHPLSYTCRQLRLEITSHKAAYATSDAAIDIRTWVFDFDFSNTSKWLEQHPCVGSEVEPRFLKLHLYDSYEIHMPTIERRLQQMERNMETWKVGKWSAENFKQENAAGKNNPAMPRYLDLVDYRTKYQYIVRISTKLLEPDHYCTCWPKPREATAKMPESFQRRFGHPRRDFMARIRQVVFRRYRPGIQAEWDLDACNHVLWSCTAGGAMPCGCVVDPLNYGCKCTTEVQGRDSEVSLLYDAQRHYVYDRDLLVALKSAEVRYTRLADLEEYSSPGLASCFKDRWSGTRKRIAADDTRGERKKRAINVAGMSIEGEWRAKVAAELKWDDAMDIDILSDGLTSMELEQATAED</sequence>
<evidence type="ECO:0000313" key="1">
    <source>
        <dbReference type="EMBL" id="OQN98358.1"/>
    </source>
</evidence>
<dbReference type="EMBL" id="NAJO01000046">
    <property type="protein sequence ID" value="OQN98358.1"/>
    <property type="molecule type" value="Genomic_DNA"/>
</dbReference>
<accession>A0A1V8SGT0</accession>
<comment type="caution">
    <text evidence="1">The sequence shown here is derived from an EMBL/GenBank/DDBJ whole genome shotgun (WGS) entry which is preliminary data.</text>
</comment>
<dbReference type="AlphaFoldDB" id="A0A1V8SGT0"/>
<dbReference type="InParanoid" id="A0A1V8SGT0"/>
<organism evidence="1 2">
    <name type="scientific">Cryoendolithus antarcticus</name>
    <dbReference type="NCBI Taxonomy" id="1507870"/>
    <lineage>
        <taxon>Eukaryota</taxon>
        <taxon>Fungi</taxon>
        <taxon>Dikarya</taxon>
        <taxon>Ascomycota</taxon>
        <taxon>Pezizomycotina</taxon>
        <taxon>Dothideomycetes</taxon>
        <taxon>Dothideomycetidae</taxon>
        <taxon>Cladosporiales</taxon>
        <taxon>Cladosporiaceae</taxon>
        <taxon>Cryoendolithus</taxon>
    </lineage>
</organism>
<reference evidence="2" key="1">
    <citation type="submission" date="2017-03" db="EMBL/GenBank/DDBJ databases">
        <title>Genomes of endolithic fungi from Antarctica.</title>
        <authorList>
            <person name="Coleine C."/>
            <person name="Masonjones S."/>
            <person name="Stajich J.E."/>
        </authorList>
    </citation>
    <scope>NUCLEOTIDE SEQUENCE [LARGE SCALE GENOMIC DNA]</scope>
    <source>
        <strain evidence="2">CCFEE 5527</strain>
    </source>
</reference>